<name>A0A317XJE7_9BASI</name>
<dbReference type="AlphaFoldDB" id="A0A317XJE7"/>
<evidence type="ECO:0008006" key="5">
    <source>
        <dbReference type="Google" id="ProtNLM"/>
    </source>
</evidence>
<protein>
    <recommendedName>
        <fullName evidence="5">Enterotoxin</fullName>
    </recommendedName>
</protein>
<keyword evidence="2" id="KW-0732">Signal</keyword>
<evidence type="ECO:0000313" key="3">
    <source>
        <dbReference type="EMBL" id="PWY97648.1"/>
    </source>
</evidence>
<evidence type="ECO:0000256" key="2">
    <source>
        <dbReference type="SAM" id="SignalP"/>
    </source>
</evidence>
<dbReference type="EMBL" id="KZ819204">
    <property type="protein sequence ID" value="PWY97648.1"/>
    <property type="molecule type" value="Genomic_DNA"/>
</dbReference>
<feature type="region of interest" description="Disordered" evidence="1">
    <location>
        <begin position="386"/>
        <end position="407"/>
    </location>
</feature>
<keyword evidence="4" id="KW-1185">Reference proteome</keyword>
<feature type="region of interest" description="Disordered" evidence="1">
    <location>
        <begin position="224"/>
        <end position="249"/>
    </location>
</feature>
<dbReference type="Proteomes" id="UP000246740">
    <property type="component" value="Unassembled WGS sequence"/>
</dbReference>
<feature type="signal peptide" evidence="2">
    <location>
        <begin position="1"/>
        <end position="21"/>
    </location>
</feature>
<evidence type="ECO:0000313" key="4">
    <source>
        <dbReference type="Proteomes" id="UP000246740"/>
    </source>
</evidence>
<feature type="chain" id="PRO_5016266518" description="Enterotoxin" evidence="2">
    <location>
        <begin position="22"/>
        <end position="407"/>
    </location>
</feature>
<organism evidence="3 4">
    <name type="scientific">Testicularia cyperi</name>
    <dbReference type="NCBI Taxonomy" id="1882483"/>
    <lineage>
        <taxon>Eukaryota</taxon>
        <taxon>Fungi</taxon>
        <taxon>Dikarya</taxon>
        <taxon>Basidiomycota</taxon>
        <taxon>Ustilaginomycotina</taxon>
        <taxon>Ustilaginomycetes</taxon>
        <taxon>Ustilaginales</taxon>
        <taxon>Anthracoideaceae</taxon>
        <taxon>Testicularia</taxon>
    </lineage>
</organism>
<sequence>MIARAFLVGSVLLHLVTNGYAAIPGESAIDSVTGGIERVASGGGSAVDRFLDKPLGGLWDLKQEPPAPPVDLGKLYPAKKNPWLKDDPRRFYIGNFFPPTSFAKLRKAFNKGSVRPADVETGTPGFSVPFRYNEADRGTPEYLRAYTQSTPDISPNRDRVFTPSSYFVHPDGSYSVTRYVFWDKARKDAANQDYWEQMAFEREQRLDHPTSPPASFDRNRYSIEDMRGSPHSSPPGHTETFVRDPPDPSIVFGGQRLAGIAQSLPRLKVARPLYSEGAGGIPAGFDDLSHSESLRDTGSRAGSGAGTSRHSEDSPTSFSVAPVNQSKTWKDWIRDKMSFLSRMRPTSTANGATSAAAQSAPRLTPLARLRAWWAQKRLAWFSRKVGPAGAPTISDTATSPSLVGHSA</sequence>
<gene>
    <name evidence="3" type="ORF">BCV70DRAFT_202701</name>
</gene>
<accession>A0A317XJE7</accession>
<evidence type="ECO:0000256" key="1">
    <source>
        <dbReference type="SAM" id="MobiDB-lite"/>
    </source>
</evidence>
<feature type="compositionally biased region" description="Low complexity" evidence="1">
    <location>
        <begin position="299"/>
        <end position="308"/>
    </location>
</feature>
<reference evidence="3 4" key="1">
    <citation type="journal article" date="2018" name="Mol. Biol. Evol.">
        <title>Broad Genomic Sampling Reveals a Smut Pathogenic Ancestry of the Fungal Clade Ustilaginomycotina.</title>
        <authorList>
            <person name="Kijpornyongpan T."/>
            <person name="Mondo S.J."/>
            <person name="Barry K."/>
            <person name="Sandor L."/>
            <person name="Lee J."/>
            <person name="Lipzen A."/>
            <person name="Pangilinan J."/>
            <person name="LaButti K."/>
            <person name="Hainaut M."/>
            <person name="Henrissat B."/>
            <person name="Grigoriev I.V."/>
            <person name="Spatafora J.W."/>
            <person name="Aime M.C."/>
        </authorList>
    </citation>
    <scope>NUCLEOTIDE SEQUENCE [LARGE SCALE GENOMIC DNA]</scope>
    <source>
        <strain evidence="3 4">MCA 3645</strain>
    </source>
</reference>
<feature type="region of interest" description="Disordered" evidence="1">
    <location>
        <begin position="285"/>
        <end position="322"/>
    </location>
</feature>
<dbReference type="InParanoid" id="A0A317XJE7"/>
<feature type="compositionally biased region" description="Basic and acidic residues" evidence="1">
    <location>
        <begin position="287"/>
        <end position="298"/>
    </location>
</feature>
<proteinExistence type="predicted"/>